<keyword evidence="1" id="KW-1133">Transmembrane helix</keyword>
<proteinExistence type="predicted"/>
<evidence type="ECO:0000313" key="2">
    <source>
        <dbReference type="EMBL" id="MDI9858978.1"/>
    </source>
</evidence>
<evidence type="ECO:0000256" key="1">
    <source>
        <dbReference type="SAM" id="Phobius"/>
    </source>
</evidence>
<reference evidence="2 3" key="1">
    <citation type="submission" date="2023-05" db="EMBL/GenBank/DDBJ databases">
        <title>Novel species of genus Flectobacillus isolated from stream in China.</title>
        <authorList>
            <person name="Lu H."/>
        </authorList>
    </citation>
    <scope>NUCLEOTIDE SEQUENCE [LARGE SCALE GENOMIC DNA]</scope>
    <source>
        <strain evidence="2 3">KCTC 42575</strain>
    </source>
</reference>
<comment type="caution">
    <text evidence="2">The sequence shown here is derived from an EMBL/GenBank/DDBJ whole genome shotgun (WGS) entry which is preliminary data.</text>
</comment>
<keyword evidence="1" id="KW-0812">Transmembrane</keyword>
<dbReference type="Proteomes" id="UP001236507">
    <property type="component" value="Unassembled WGS sequence"/>
</dbReference>
<accession>A0ABT6Y5X8</accession>
<dbReference type="EMBL" id="JASHIF010000005">
    <property type="protein sequence ID" value="MDI9858978.1"/>
    <property type="molecule type" value="Genomic_DNA"/>
</dbReference>
<organism evidence="2 3">
    <name type="scientific">Flectobacillus roseus</name>
    <dbReference type="NCBI Taxonomy" id="502259"/>
    <lineage>
        <taxon>Bacteria</taxon>
        <taxon>Pseudomonadati</taxon>
        <taxon>Bacteroidota</taxon>
        <taxon>Cytophagia</taxon>
        <taxon>Cytophagales</taxon>
        <taxon>Flectobacillaceae</taxon>
        <taxon>Flectobacillus</taxon>
    </lineage>
</organism>
<evidence type="ECO:0000313" key="3">
    <source>
        <dbReference type="Proteomes" id="UP001236507"/>
    </source>
</evidence>
<sequence length="77" mass="8655">MANILDTLANILSTDEIKDFITGKNKPEITVNTNVEMETETIKNVAFYLFLALGGFAIILAFLMFWAMKFALSSFKN</sequence>
<keyword evidence="3" id="KW-1185">Reference proteome</keyword>
<name>A0ABT6Y5X8_9BACT</name>
<protein>
    <submittedName>
        <fullName evidence="2">Uncharacterized protein</fullName>
    </submittedName>
</protein>
<feature type="transmembrane region" description="Helical" evidence="1">
    <location>
        <begin position="45"/>
        <end position="67"/>
    </location>
</feature>
<dbReference type="RefSeq" id="WP_283344051.1">
    <property type="nucleotide sequence ID" value="NZ_JASHIF010000005.1"/>
</dbReference>
<gene>
    <name evidence="2" type="ORF">QM524_07150</name>
</gene>
<keyword evidence="1" id="KW-0472">Membrane</keyword>